<dbReference type="InterPro" id="IPR055270">
    <property type="entry name" value="Glyco_tran_10_C"/>
</dbReference>
<dbReference type="SUPFAM" id="SSF53756">
    <property type="entry name" value="UDP-Glycosyltransferase/glycogen phosphorylase"/>
    <property type="match status" value="1"/>
</dbReference>
<keyword evidence="4 12" id="KW-0328">Glycosyltransferase</keyword>
<comment type="subcellular location">
    <subcellularLocation>
        <location evidence="1">Golgi apparatus membrane</location>
        <topology evidence="1">Single-pass type II membrane protein</topology>
    </subcellularLocation>
    <subcellularLocation>
        <location evidence="12">Golgi apparatus</location>
        <location evidence="12">Golgi stack membrane</location>
        <topology evidence="12">Single-pass type II membrane protein</topology>
    </subcellularLocation>
</comment>
<keyword evidence="7" id="KW-0735">Signal-anchor</keyword>
<evidence type="ECO:0000256" key="12">
    <source>
        <dbReference type="RuleBase" id="RU003832"/>
    </source>
</evidence>
<proteinExistence type="inferred from homology"/>
<keyword evidence="5 12" id="KW-0808">Transferase</keyword>
<evidence type="ECO:0000313" key="15">
    <source>
        <dbReference type="EMBL" id="CAF0990767.1"/>
    </source>
</evidence>
<comment type="similarity">
    <text evidence="3 12">Belongs to the glycosyltransferase 10 family.</text>
</comment>
<evidence type="ECO:0000256" key="2">
    <source>
        <dbReference type="ARBA" id="ARBA00004922"/>
    </source>
</evidence>
<dbReference type="EMBL" id="CAJOBA010006014">
    <property type="protein sequence ID" value="CAF3760862.1"/>
    <property type="molecule type" value="Genomic_DNA"/>
</dbReference>
<evidence type="ECO:0000259" key="14">
    <source>
        <dbReference type="Pfam" id="PF17039"/>
    </source>
</evidence>
<dbReference type="Pfam" id="PF00852">
    <property type="entry name" value="Glyco_transf_10"/>
    <property type="match status" value="1"/>
</dbReference>
<dbReference type="Gene3D" id="3.40.50.11660">
    <property type="entry name" value="Glycosyl transferase family 10, C-terminal domain"/>
    <property type="match status" value="1"/>
</dbReference>
<dbReference type="PANTHER" id="PTHR48438:SF1">
    <property type="entry name" value="ALPHA-(1,3)-FUCOSYLTRANSFERASE C-RELATED"/>
    <property type="match status" value="1"/>
</dbReference>
<evidence type="ECO:0000256" key="8">
    <source>
        <dbReference type="ARBA" id="ARBA00022989"/>
    </source>
</evidence>
<keyword evidence="11" id="KW-0325">Glycoprotein</keyword>
<comment type="pathway">
    <text evidence="2">Protein modification; protein glycosylation.</text>
</comment>
<dbReference type="AlphaFoldDB" id="A0A8S2DV78"/>
<evidence type="ECO:0000256" key="5">
    <source>
        <dbReference type="ARBA" id="ARBA00022679"/>
    </source>
</evidence>
<evidence type="ECO:0000313" key="17">
    <source>
        <dbReference type="Proteomes" id="UP000677228"/>
    </source>
</evidence>
<evidence type="ECO:0000256" key="1">
    <source>
        <dbReference type="ARBA" id="ARBA00004323"/>
    </source>
</evidence>
<dbReference type="GO" id="GO:0000139">
    <property type="term" value="C:Golgi membrane"/>
    <property type="evidence" value="ECO:0007669"/>
    <property type="project" value="UniProtKB-SubCell"/>
</dbReference>
<gene>
    <name evidence="15" type="ORF">OVA965_LOCUS14062</name>
    <name evidence="16" type="ORF">TMI583_LOCUS14064</name>
</gene>
<accession>A0A8S2DV78</accession>
<dbReference type="Pfam" id="PF17039">
    <property type="entry name" value="Glyco_tran_10_N"/>
    <property type="match status" value="1"/>
</dbReference>
<evidence type="ECO:0000256" key="3">
    <source>
        <dbReference type="ARBA" id="ARBA00008919"/>
    </source>
</evidence>
<protein>
    <recommendedName>
        <fullName evidence="12">Fucosyltransferase</fullName>
        <ecNumber evidence="12">2.4.1.-</ecNumber>
    </recommendedName>
</protein>
<evidence type="ECO:0000256" key="6">
    <source>
        <dbReference type="ARBA" id="ARBA00022692"/>
    </source>
</evidence>
<dbReference type="FunFam" id="3.40.50.11660:FF:000002">
    <property type="entry name" value="Alpha-(1,3)-fucosyltransferase"/>
    <property type="match status" value="1"/>
</dbReference>
<dbReference type="GO" id="GO:0032580">
    <property type="term" value="C:Golgi cisterna membrane"/>
    <property type="evidence" value="ECO:0007669"/>
    <property type="project" value="UniProtKB-SubCell"/>
</dbReference>
<dbReference type="Proteomes" id="UP000677228">
    <property type="component" value="Unassembled WGS sequence"/>
</dbReference>
<evidence type="ECO:0000256" key="10">
    <source>
        <dbReference type="ARBA" id="ARBA00023136"/>
    </source>
</evidence>
<keyword evidence="6 12" id="KW-0812">Transmembrane</keyword>
<feature type="domain" description="Fucosyltransferase N-terminal" evidence="14">
    <location>
        <begin position="2"/>
        <end position="59"/>
    </location>
</feature>
<reference evidence="15" key="1">
    <citation type="submission" date="2021-02" db="EMBL/GenBank/DDBJ databases">
        <authorList>
            <person name="Nowell W R."/>
        </authorList>
    </citation>
    <scope>NUCLEOTIDE SEQUENCE</scope>
</reference>
<evidence type="ECO:0000259" key="13">
    <source>
        <dbReference type="Pfam" id="PF00852"/>
    </source>
</evidence>
<evidence type="ECO:0000256" key="9">
    <source>
        <dbReference type="ARBA" id="ARBA00023034"/>
    </source>
</evidence>
<dbReference type="Proteomes" id="UP000682733">
    <property type="component" value="Unassembled WGS sequence"/>
</dbReference>
<dbReference type="GO" id="GO:0008417">
    <property type="term" value="F:fucosyltransferase activity"/>
    <property type="evidence" value="ECO:0007669"/>
    <property type="project" value="InterPro"/>
</dbReference>
<evidence type="ECO:0000256" key="4">
    <source>
        <dbReference type="ARBA" id="ARBA00022676"/>
    </source>
</evidence>
<feature type="non-terminal residue" evidence="15">
    <location>
        <position position="1"/>
    </location>
</feature>
<dbReference type="InterPro" id="IPR001503">
    <property type="entry name" value="Glyco_trans_10"/>
</dbReference>
<evidence type="ECO:0000256" key="11">
    <source>
        <dbReference type="ARBA" id="ARBA00023180"/>
    </source>
</evidence>
<sequence>NQSNVLLFHKRDIQIDKLPTVRNPNQIWLLWNDEANEKALELNKVLFNWTITYRFSAEASLSAYGITLLKPQPLTDDKFNSWINSNFINRRNLAIWFVSNCNPKRRRHYFDELRQFFPIAAYGKCIKSNDGLPTIESIQYGKKFVNNLLSIKDTTTKINCNRNSNCEIEYLSSNKFYLAFESQTCSDYITEKFWRSLAHGIIPIVLGPLKEHYTRIAPPNSFIHVSDYDSEKSLAIELYNIVANVNVYMRYHEWRKYYDIRYLPSHVEPYRFCELCYRLNTIKDRIWYNDVHNWFREKC</sequence>
<keyword evidence="10" id="KW-0472">Membrane</keyword>
<evidence type="ECO:0000256" key="7">
    <source>
        <dbReference type="ARBA" id="ARBA00022968"/>
    </source>
</evidence>
<dbReference type="InterPro" id="IPR038577">
    <property type="entry name" value="GT10-like_C_sf"/>
</dbReference>
<dbReference type="PANTHER" id="PTHR48438">
    <property type="entry name" value="ALPHA-(1,3)-FUCOSYLTRANSFERASE C-RELATED"/>
    <property type="match status" value="1"/>
</dbReference>
<organism evidence="15 17">
    <name type="scientific">Didymodactylos carnosus</name>
    <dbReference type="NCBI Taxonomy" id="1234261"/>
    <lineage>
        <taxon>Eukaryota</taxon>
        <taxon>Metazoa</taxon>
        <taxon>Spiralia</taxon>
        <taxon>Gnathifera</taxon>
        <taxon>Rotifera</taxon>
        <taxon>Eurotatoria</taxon>
        <taxon>Bdelloidea</taxon>
        <taxon>Philodinida</taxon>
        <taxon>Philodinidae</taxon>
        <taxon>Didymodactylos</taxon>
    </lineage>
</organism>
<evidence type="ECO:0000313" key="16">
    <source>
        <dbReference type="EMBL" id="CAF3760862.1"/>
    </source>
</evidence>
<name>A0A8S2DV78_9BILA</name>
<dbReference type="EC" id="2.4.1.-" evidence="12"/>
<keyword evidence="8" id="KW-1133">Transmembrane helix</keyword>
<feature type="domain" description="Fucosyltransferase C-terminal" evidence="13">
    <location>
        <begin position="89"/>
        <end position="294"/>
    </location>
</feature>
<comment type="caution">
    <text evidence="15">The sequence shown here is derived from an EMBL/GenBank/DDBJ whole genome shotgun (WGS) entry which is preliminary data.</text>
</comment>
<dbReference type="EMBL" id="CAJNOK010006007">
    <property type="protein sequence ID" value="CAF0990767.1"/>
    <property type="molecule type" value="Genomic_DNA"/>
</dbReference>
<dbReference type="InterPro" id="IPR031481">
    <property type="entry name" value="Glyco_tran_10_N"/>
</dbReference>
<keyword evidence="9 12" id="KW-0333">Golgi apparatus</keyword>